<reference evidence="1" key="1">
    <citation type="submission" date="2021-05" db="EMBL/GenBank/DDBJ databases">
        <authorList>
            <person name="Pan Q."/>
            <person name="Jouanno E."/>
            <person name="Zahm M."/>
            <person name="Klopp C."/>
            <person name="Cabau C."/>
            <person name="Louis A."/>
            <person name="Berthelot C."/>
            <person name="Parey E."/>
            <person name="Roest Crollius H."/>
            <person name="Montfort J."/>
            <person name="Robinson-Rechavi M."/>
            <person name="Bouchez O."/>
            <person name="Lampietro C."/>
            <person name="Lopez Roques C."/>
            <person name="Donnadieu C."/>
            <person name="Postlethwait J."/>
            <person name="Bobe J."/>
            <person name="Dillon D."/>
            <person name="Chandos A."/>
            <person name="von Hippel F."/>
            <person name="Guiguen Y."/>
        </authorList>
    </citation>
    <scope>NUCLEOTIDE SEQUENCE</scope>
    <source>
        <strain evidence="1">YG-Jan2019</strain>
    </source>
</reference>
<evidence type="ECO:0000313" key="2">
    <source>
        <dbReference type="Proteomes" id="UP001157502"/>
    </source>
</evidence>
<sequence>MILGKRSDTAVLFNNNTRLEHGLLRLLETYLILSLLWDRPPLLPVVRLPDRPGQVHRLRWLSQGSAPPHPSFEQLAVAEQTGHFSRDTRE</sequence>
<organism evidence="1 2">
    <name type="scientific">Dallia pectoralis</name>
    <name type="common">Alaska blackfish</name>
    <dbReference type="NCBI Taxonomy" id="75939"/>
    <lineage>
        <taxon>Eukaryota</taxon>
        <taxon>Metazoa</taxon>
        <taxon>Chordata</taxon>
        <taxon>Craniata</taxon>
        <taxon>Vertebrata</taxon>
        <taxon>Euteleostomi</taxon>
        <taxon>Actinopterygii</taxon>
        <taxon>Neopterygii</taxon>
        <taxon>Teleostei</taxon>
        <taxon>Protacanthopterygii</taxon>
        <taxon>Esociformes</taxon>
        <taxon>Umbridae</taxon>
        <taxon>Dallia</taxon>
    </lineage>
</organism>
<dbReference type="Proteomes" id="UP001157502">
    <property type="component" value="Chromosome 18"/>
</dbReference>
<accession>A0ACC2G400</accession>
<dbReference type="EMBL" id="CM055745">
    <property type="protein sequence ID" value="KAJ7998267.1"/>
    <property type="molecule type" value="Genomic_DNA"/>
</dbReference>
<comment type="caution">
    <text evidence="1">The sequence shown here is derived from an EMBL/GenBank/DDBJ whole genome shotgun (WGS) entry which is preliminary data.</text>
</comment>
<proteinExistence type="predicted"/>
<name>A0ACC2G400_DALPE</name>
<keyword evidence="2" id="KW-1185">Reference proteome</keyword>
<evidence type="ECO:0000313" key="1">
    <source>
        <dbReference type="EMBL" id="KAJ7998267.1"/>
    </source>
</evidence>
<gene>
    <name evidence="1" type="ORF">DPEC_G00220870</name>
</gene>
<protein>
    <submittedName>
        <fullName evidence="1">Uncharacterized protein</fullName>
    </submittedName>
</protein>